<gene>
    <name evidence="1" type="ORF">GPM918_LOCUS29855</name>
    <name evidence="2" type="ORF">SRO942_LOCUS30447</name>
</gene>
<dbReference type="AlphaFoldDB" id="A0A815FU18"/>
<protein>
    <submittedName>
        <fullName evidence="1">Uncharacterized protein</fullName>
    </submittedName>
</protein>
<dbReference type="Proteomes" id="UP000663829">
    <property type="component" value="Unassembled WGS sequence"/>
</dbReference>
<evidence type="ECO:0000313" key="1">
    <source>
        <dbReference type="EMBL" id="CAF1329134.1"/>
    </source>
</evidence>
<comment type="caution">
    <text evidence="1">The sequence shown here is derived from an EMBL/GenBank/DDBJ whole genome shotgun (WGS) entry which is preliminary data.</text>
</comment>
<dbReference type="EMBL" id="CAJOBC010052064">
    <property type="protein sequence ID" value="CAF4181075.1"/>
    <property type="molecule type" value="Genomic_DNA"/>
</dbReference>
<keyword evidence="3" id="KW-1185">Reference proteome</keyword>
<evidence type="ECO:0000313" key="2">
    <source>
        <dbReference type="EMBL" id="CAF4181075.1"/>
    </source>
</evidence>
<reference evidence="1" key="1">
    <citation type="submission" date="2021-02" db="EMBL/GenBank/DDBJ databases">
        <authorList>
            <person name="Nowell W R."/>
        </authorList>
    </citation>
    <scope>NUCLEOTIDE SEQUENCE</scope>
</reference>
<name>A0A815FU18_9BILA</name>
<dbReference type="OrthoDB" id="3434013at2759"/>
<dbReference type="Proteomes" id="UP000681722">
    <property type="component" value="Unassembled WGS sequence"/>
</dbReference>
<accession>A0A815FU18</accession>
<proteinExistence type="predicted"/>
<evidence type="ECO:0000313" key="3">
    <source>
        <dbReference type="Proteomes" id="UP000663829"/>
    </source>
</evidence>
<dbReference type="EMBL" id="CAJNOQ010013805">
    <property type="protein sequence ID" value="CAF1329134.1"/>
    <property type="molecule type" value="Genomic_DNA"/>
</dbReference>
<organism evidence="1 3">
    <name type="scientific">Didymodactylos carnosus</name>
    <dbReference type="NCBI Taxonomy" id="1234261"/>
    <lineage>
        <taxon>Eukaryota</taxon>
        <taxon>Metazoa</taxon>
        <taxon>Spiralia</taxon>
        <taxon>Gnathifera</taxon>
        <taxon>Rotifera</taxon>
        <taxon>Eurotatoria</taxon>
        <taxon>Bdelloidea</taxon>
        <taxon>Philodinida</taxon>
        <taxon>Philodinidae</taxon>
        <taxon>Didymodactylos</taxon>
    </lineage>
</organism>
<sequence length="173" mass="20602">MINLKLIYFIRHVAEELRILIVKTVSKGHKMSINDATQEFNNMFNLKLQIINDSFNPTDHLNQAVKFIYGNYNIFERTYLVEKANILRYIPFIQDLIYGKISDDGITELIKDEDKKIIADYSMLEEHTFLIDRSDKYTLNTIKKFEHLNKDILEDEYHNYHKQLRQDAIILAK</sequence>